<sequence length="83" mass="9324">MSSSCSFQVLVVFTILVVYVLVVVFTSFGLKLYSFHCLSSMPPATMSTASAHRHCCSSSDCPSFLTNFFKLRFSAWYFSLENL</sequence>
<dbReference type="AlphaFoldDB" id="A0A2P5B2T7"/>
<dbReference type="EMBL" id="JXTB01000377">
    <property type="protein sequence ID" value="PON43102.1"/>
    <property type="molecule type" value="Genomic_DNA"/>
</dbReference>
<evidence type="ECO:0000313" key="3">
    <source>
        <dbReference type="Proteomes" id="UP000237105"/>
    </source>
</evidence>
<protein>
    <recommendedName>
        <fullName evidence="4">Transmembrane protein</fullName>
    </recommendedName>
</protein>
<keyword evidence="1" id="KW-0812">Transmembrane</keyword>
<reference evidence="3" key="1">
    <citation type="submission" date="2016-06" db="EMBL/GenBank/DDBJ databases">
        <title>Parallel loss of symbiosis genes in relatives of nitrogen-fixing non-legume Parasponia.</title>
        <authorList>
            <person name="Van Velzen R."/>
            <person name="Holmer R."/>
            <person name="Bu F."/>
            <person name="Rutten L."/>
            <person name="Van Zeijl A."/>
            <person name="Liu W."/>
            <person name="Santuari L."/>
            <person name="Cao Q."/>
            <person name="Sharma T."/>
            <person name="Shen D."/>
            <person name="Roswanjaya Y."/>
            <person name="Wardhani T."/>
            <person name="Kalhor M.S."/>
            <person name="Jansen J."/>
            <person name="Van den Hoogen J."/>
            <person name="Gungor B."/>
            <person name="Hartog M."/>
            <person name="Hontelez J."/>
            <person name="Verver J."/>
            <person name="Yang W.-C."/>
            <person name="Schijlen E."/>
            <person name="Repin R."/>
            <person name="Schilthuizen M."/>
            <person name="Schranz E."/>
            <person name="Heidstra R."/>
            <person name="Miyata K."/>
            <person name="Fedorova E."/>
            <person name="Kohlen W."/>
            <person name="Bisseling T."/>
            <person name="Smit S."/>
            <person name="Geurts R."/>
        </authorList>
    </citation>
    <scope>NUCLEOTIDE SEQUENCE [LARGE SCALE GENOMIC DNA]</scope>
    <source>
        <strain evidence="3">cv. WU1-14</strain>
    </source>
</reference>
<accession>A0A2P5B2T7</accession>
<dbReference type="OrthoDB" id="10436443at2759"/>
<name>A0A2P5B2T7_PARAD</name>
<organism evidence="2 3">
    <name type="scientific">Parasponia andersonii</name>
    <name type="common">Sponia andersonii</name>
    <dbReference type="NCBI Taxonomy" id="3476"/>
    <lineage>
        <taxon>Eukaryota</taxon>
        <taxon>Viridiplantae</taxon>
        <taxon>Streptophyta</taxon>
        <taxon>Embryophyta</taxon>
        <taxon>Tracheophyta</taxon>
        <taxon>Spermatophyta</taxon>
        <taxon>Magnoliopsida</taxon>
        <taxon>eudicotyledons</taxon>
        <taxon>Gunneridae</taxon>
        <taxon>Pentapetalae</taxon>
        <taxon>rosids</taxon>
        <taxon>fabids</taxon>
        <taxon>Rosales</taxon>
        <taxon>Cannabaceae</taxon>
        <taxon>Parasponia</taxon>
    </lineage>
</organism>
<evidence type="ECO:0008006" key="4">
    <source>
        <dbReference type="Google" id="ProtNLM"/>
    </source>
</evidence>
<keyword evidence="1" id="KW-1133">Transmembrane helix</keyword>
<proteinExistence type="predicted"/>
<evidence type="ECO:0000256" key="1">
    <source>
        <dbReference type="SAM" id="Phobius"/>
    </source>
</evidence>
<dbReference type="Proteomes" id="UP000237105">
    <property type="component" value="Unassembled WGS sequence"/>
</dbReference>
<comment type="caution">
    <text evidence="2">The sequence shown here is derived from an EMBL/GenBank/DDBJ whole genome shotgun (WGS) entry which is preliminary data.</text>
</comment>
<keyword evidence="1" id="KW-0472">Membrane</keyword>
<feature type="transmembrane region" description="Helical" evidence="1">
    <location>
        <begin position="6"/>
        <end position="30"/>
    </location>
</feature>
<evidence type="ECO:0000313" key="2">
    <source>
        <dbReference type="EMBL" id="PON43102.1"/>
    </source>
</evidence>
<keyword evidence="3" id="KW-1185">Reference proteome</keyword>
<gene>
    <name evidence="2" type="ORF">PanWU01x14_276540</name>
</gene>